<evidence type="ECO:0000313" key="2">
    <source>
        <dbReference type="EMBL" id="KAJ1522508.1"/>
    </source>
</evidence>
<sequence>MNSTPVASLLIEAAEWPLPLRFDLLTDRLLLRWRSRPTHPTYTALLQLTPNGVLHPRLRQRPLSSSGGSSPPPPPRIPLTCRRTGPAIIFHTGGGPPLSSPLSPGTTNPPLKLESTRSPTRPPSSSRRWWPYRRALHHAAAAGIPRLVLLTDSMSALRAIANPRPTALTPQPRRRCQGGMPLPPARRQAGRPGLGACPPRRPAKRGRRRRRSPGPPGRRAHPRPRATHLRIRGLQEDAGSRLGRSLAPAHKRPPPLPPPTYAIVLPLVRRRSRPAQTHCSSLPSTPDPQPPAAPHLPHFRHSTYLPPLRPPRSYSPPHAQDCLFIDLAFFLDHLQQHNLPDTFPHYLKLPLPCLHAFSLKRRLLLLLRRA</sequence>
<feature type="region of interest" description="Disordered" evidence="1">
    <location>
        <begin position="272"/>
        <end position="312"/>
    </location>
</feature>
<feature type="compositionally biased region" description="Low complexity" evidence="1">
    <location>
        <begin position="100"/>
        <end position="128"/>
    </location>
</feature>
<organism evidence="2 3">
    <name type="scientific">Megalurothrips usitatus</name>
    <name type="common">bean blossom thrips</name>
    <dbReference type="NCBI Taxonomy" id="439358"/>
    <lineage>
        <taxon>Eukaryota</taxon>
        <taxon>Metazoa</taxon>
        <taxon>Ecdysozoa</taxon>
        <taxon>Arthropoda</taxon>
        <taxon>Hexapoda</taxon>
        <taxon>Insecta</taxon>
        <taxon>Pterygota</taxon>
        <taxon>Neoptera</taxon>
        <taxon>Paraneoptera</taxon>
        <taxon>Thysanoptera</taxon>
        <taxon>Terebrantia</taxon>
        <taxon>Thripoidea</taxon>
        <taxon>Thripidae</taxon>
        <taxon>Megalurothrips</taxon>
    </lineage>
</organism>
<feature type="compositionally biased region" description="Pro residues" evidence="1">
    <location>
        <begin position="285"/>
        <end position="294"/>
    </location>
</feature>
<evidence type="ECO:0000256" key="1">
    <source>
        <dbReference type="SAM" id="MobiDB-lite"/>
    </source>
</evidence>
<dbReference type="Proteomes" id="UP001075354">
    <property type="component" value="Chromosome 11"/>
</dbReference>
<feature type="region of interest" description="Disordered" evidence="1">
    <location>
        <begin position="57"/>
        <end position="128"/>
    </location>
</feature>
<comment type="caution">
    <text evidence="2">The sequence shown here is derived from an EMBL/GenBank/DDBJ whole genome shotgun (WGS) entry which is preliminary data.</text>
</comment>
<protein>
    <submittedName>
        <fullName evidence="2">Uncharacterized protein</fullName>
    </submittedName>
</protein>
<feature type="compositionally biased region" description="Basic residues" evidence="1">
    <location>
        <begin position="201"/>
        <end position="231"/>
    </location>
</feature>
<evidence type="ECO:0000313" key="3">
    <source>
        <dbReference type="Proteomes" id="UP001075354"/>
    </source>
</evidence>
<gene>
    <name evidence="2" type="ORF">ONE63_001698</name>
</gene>
<keyword evidence="3" id="KW-1185">Reference proteome</keyword>
<dbReference type="AlphaFoldDB" id="A0AAV7XBH0"/>
<feature type="region of interest" description="Disordered" evidence="1">
    <location>
        <begin position="162"/>
        <end position="259"/>
    </location>
</feature>
<accession>A0AAV7XBH0</accession>
<proteinExistence type="predicted"/>
<dbReference type="EMBL" id="JAPTSV010000011">
    <property type="protein sequence ID" value="KAJ1522508.1"/>
    <property type="molecule type" value="Genomic_DNA"/>
</dbReference>
<reference evidence="2" key="1">
    <citation type="submission" date="2022-12" db="EMBL/GenBank/DDBJ databases">
        <title>Chromosome-level genome assembly of the bean flower thrips Megalurothrips usitatus.</title>
        <authorList>
            <person name="Ma L."/>
            <person name="Liu Q."/>
            <person name="Li H."/>
            <person name="Cai W."/>
        </authorList>
    </citation>
    <scope>NUCLEOTIDE SEQUENCE</scope>
    <source>
        <strain evidence="2">Cailab_2022a</strain>
    </source>
</reference>
<name>A0AAV7XBH0_9NEOP</name>